<protein>
    <recommendedName>
        <fullName evidence="1">HTH marR-type domain-containing protein</fullName>
    </recommendedName>
</protein>
<evidence type="ECO:0000259" key="1">
    <source>
        <dbReference type="PROSITE" id="PS50995"/>
    </source>
</evidence>
<dbReference type="GO" id="GO:0003700">
    <property type="term" value="F:DNA-binding transcription factor activity"/>
    <property type="evidence" value="ECO:0007669"/>
    <property type="project" value="InterPro"/>
</dbReference>
<dbReference type="PROSITE" id="PS50995">
    <property type="entry name" value="HTH_MARR_2"/>
    <property type="match status" value="1"/>
</dbReference>
<dbReference type="Proteomes" id="UP000277179">
    <property type="component" value="Unassembled WGS sequence"/>
</dbReference>
<evidence type="ECO:0000313" key="2">
    <source>
        <dbReference type="EMBL" id="RMQ84847.1"/>
    </source>
</evidence>
<feature type="domain" description="HTH marR-type" evidence="1">
    <location>
        <begin position="347"/>
        <end position="479"/>
    </location>
</feature>
<dbReference type="SUPFAM" id="SSF46785">
    <property type="entry name" value="Winged helix' DNA-binding domain"/>
    <property type="match status" value="1"/>
</dbReference>
<dbReference type="InterPro" id="IPR036388">
    <property type="entry name" value="WH-like_DNA-bd_sf"/>
</dbReference>
<dbReference type="SMART" id="SM00347">
    <property type="entry name" value="HTH_MARR"/>
    <property type="match status" value="1"/>
</dbReference>
<dbReference type="EMBL" id="RBRL01000336">
    <property type="protein sequence ID" value="RMQ84847.1"/>
    <property type="molecule type" value="Genomic_DNA"/>
</dbReference>
<dbReference type="InterPro" id="IPR000835">
    <property type="entry name" value="HTH_MarR-typ"/>
</dbReference>
<dbReference type="Pfam" id="PF12802">
    <property type="entry name" value="MarR_2"/>
    <property type="match status" value="1"/>
</dbReference>
<proteinExistence type="predicted"/>
<organism evidence="2 3">
    <name type="scientific">Pseudomonas salomonii</name>
    <dbReference type="NCBI Taxonomy" id="191391"/>
    <lineage>
        <taxon>Bacteria</taxon>
        <taxon>Pseudomonadati</taxon>
        <taxon>Pseudomonadota</taxon>
        <taxon>Gammaproteobacteria</taxon>
        <taxon>Pseudomonadales</taxon>
        <taxon>Pseudomonadaceae</taxon>
        <taxon>Pseudomonas</taxon>
    </lineage>
</organism>
<dbReference type="InterPro" id="IPR039422">
    <property type="entry name" value="MarR/SlyA-like"/>
</dbReference>
<sequence>MRHLPVGQVAKVALQRRLECIATLAVKTAQLHQMLLVLLGADPLHGLPLANAIGVQVGRLLELEQVREQILAGDQVTDAQPRQQGLGDGAGVDPAGFFQAPGDRLGTGAVECQLAVGLVFDQGYAEFIEQGGHGCALGFAVAHGRRVLEGRDEVDERRAMAFEGGAQGGQVRAVGLQLHGEAIGAEQLENLQGGQVGRAFQHDLSALVDVQLGCQVEGLLGAADHQHLAGLAWHAQGLGLGGEQFTQLRLAFAHAVLADVQWQVIPIQGRQHGFGRQATGERHHVRALSCREDFTDQGAFEARNTFREGHRVTGSEVGGKYVKLVDRNYDDSRGYVNMLDLKNQSSQQQAMEAFFFGYQAFTAKADEMLERRGLSRVHQRIVFFIARYPALSVKQLLELLGVSKQALNMPLRQLQEMHLVDSVASEADKRKRLLELTEEGLRFEQSLRREQVKLLQRAFSEAGEEAVAGWLAVNQALAGQP</sequence>
<accession>A0A3M4Q345</accession>
<comment type="caution">
    <text evidence="2">The sequence shown here is derived from an EMBL/GenBank/DDBJ whole genome shotgun (WGS) entry which is preliminary data.</text>
</comment>
<gene>
    <name evidence="2" type="ORF">ALP97_04674</name>
</gene>
<dbReference type="Gene3D" id="1.10.10.10">
    <property type="entry name" value="Winged helix-like DNA-binding domain superfamily/Winged helix DNA-binding domain"/>
    <property type="match status" value="1"/>
</dbReference>
<reference evidence="2 3" key="1">
    <citation type="submission" date="2018-08" db="EMBL/GenBank/DDBJ databases">
        <title>Recombination of ecologically and evolutionarily significant loci maintains genetic cohesion in the Pseudomonas syringae species complex.</title>
        <authorList>
            <person name="Dillon M."/>
            <person name="Thakur S."/>
            <person name="Almeida R.N.D."/>
            <person name="Weir B.S."/>
            <person name="Guttman D.S."/>
        </authorList>
    </citation>
    <scope>NUCLEOTIDE SEQUENCE [LARGE SCALE GENOMIC DNA]</scope>
    <source>
        <strain evidence="2 3">ICMP 11288</strain>
    </source>
</reference>
<dbReference type="PANTHER" id="PTHR33164">
    <property type="entry name" value="TRANSCRIPTIONAL REGULATOR, MARR FAMILY"/>
    <property type="match status" value="1"/>
</dbReference>
<dbReference type="InterPro" id="IPR036390">
    <property type="entry name" value="WH_DNA-bd_sf"/>
</dbReference>
<dbReference type="GO" id="GO:0006950">
    <property type="term" value="P:response to stress"/>
    <property type="evidence" value="ECO:0007669"/>
    <property type="project" value="TreeGrafter"/>
</dbReference>
<evidence type="ECO:0000313" key="3">
    <source>
        <dbReference type="Proteomes" id="UP000277179"/>
    </source>
</evidence>
<name>A0A3M4Q345_9PSED</name>
<dbReference type="PANTHER" id="PTHR33164:SF44">
    <property type="entry name" value="TRANSCRIPTIONAL REGULATORY PROTEIN"/>
    <property type="match status" value="1"/>
</dbReference>
<dbReference type="AlphaFoldDB" id="A0A3M4Q345"/>